<dbReference type="Proteomes" id="UP000036403">
    <property type="component" value="Unassembled WGS sequence"/>
</dbReference>
<protein>
    <submittedName>
        <fullName evidence="1">Disks large-associated protein 5</fullName>
    </submittedName>
</protein>
<gene>
    <name evidence="1" type="ORF">RF55_17398</name>
</gene>
<evidence type="ECO:0000313" key="1">
    <source>
        <dbReference type="EMBL" id="KMQ84645.1"/>
    </source>
</evidence>
<keyword evidence="2" id="KW-1185">Reference proteome</keyword>
<dbReference type="AlphaFoldDB" id="A0A0J7MW12"/>
<organism evidence="1 2">
    <name type="scientific">Lasius niger</name>
    <name type="common">Black garden ant</name>
    <dbReference type="NCBI Taxonomy" id="67767"/>
    <lineage>
        <taxon>Eukaryota</taxon>
        <taxon>Metazoa</taxon>
        <taxon>Ecdysozoa</taxon>
        <taxon>Arthropoda</taxon>
        <taxon>Hexapoda</taxon>
        <taxon>Insecta</taxon>
        <taxon>Pterygota</taxon>
        <taxon>Neoptera</taxon>
        <taxon>Endopterygota</taxon>
        <taxon>Hymenoptera</taxon>
        <taxon>Apocrita</taxon>
        <taxon>Aculeata</taxon>
        <taxon>Formicoidea</taxon>
        <taxon>Formicidae</taxon>
        <taxon>Formicinae</taxon>
        <taxon>Lasius</taxon>
        <taxon>Lasius</taxon>
    </lineage>
</organism>
<sequence length="104" mass="12033">MAIAEENRKTSKQIGRLSADEIPTKDTVMKNLNISVEEEERTAQYFKFLLNKETDRLKEISAEIFLIELRDLIRKSSQQIVTKKSLGINIHVEAVKINLLKFDN</sequence>
<proteinExistence type="predicted"/>
<comment type="caution">
    <text evidence="1">The sequence shown here is derived from an EMBL/GenBank/DDBJ whole genome shotgun (WGS) entry which is preliminary data.</text>
</comment>
<dbReference type="PaxDb" id="67767-A0A0J7MW12"/>
<reference evidence="1 2" key="1">
    <citation type="submission" date="2015-04" db="EMBL/GenBank/DDBJ databases">
        <title>Lasius niger genome sequencing.</title>
        <authorList>
            <person name="Konorov E.A."/>
            <person name="Nikitin M.A."/>
            <person name="Kirill M.V."/>
            <person name="Chang P."/>
        </authorList>
    </citation>
    <scope>NUCLEOTIDE SEQUENCE [LARGE SCALE GENOMIC DNA]</scope>
    <source>
        <tissue evidence="1">Whole</tissue>
    </source>
</reference>
<accession>A0A0J7MW12</accession>
<name>A0A0J7MW12_LASNI</name>
<evidence type="ECO:0000313" key="2">
    <source>
        <dbReference type="Proteomes" id="UP000036403"/>
    </source>
</evidence>
<dbReference type="STRING" id="67767.A0A0J7MW12"/>
<dbReference type="EMBL" id="LBMM01015838">
    <property type="protein sequence ID" value="KMQ84645.1"/>
    <property type="molecule type" value="Genomic_DNA"/>
</dbReference>
<dbReference type="OrthoDB" id="10023951at2759"/>